<protein>
    <submittedName>
        <fullName evidence="2">Uncharacterized protein</fullName>
    </submittedName>
</protein>
<keyword evidence="1" id="KW-0472">Membrane</keyword>
<dbReference type="Proteomes" id="UP000325286">
    <property type="component" value="Chromosome"/>
</dbReference>
<proteinExistence type="predicted"/>
<evidence type="ECO:0000313" key="3">
    <source>
        <dbReference type="Proteomes" id="UP000325286"/>
    </source>
</evidence>
<sequence>MSDGDLVDRLLDDAISHHVISSDVDDVNLYGSKHRRRVAGPTADRLTQSGLEPEIYQAVSWWCLVFIPLVPLGTYAVADFRELLPDGDDHSRCFRVQMDWSQATLHAMIGMAVVVTVGLATWFAVVHANT</sequence>
<accession>A0A5B9R1J3</accession>
<evidence type="ECO:0000256" key="1">
    <source>
        <dbReference type="SAM" id="Phobius"/>
    </source>
</evidence>
<feature type="transmembrane region" description="Helical" evidence="1">
    <location>
        <begin position="105"/>
        <end position="125"/>
    </location>
</feature>
<name>A0A5B9R1J3_9BACT</name>
<dbReference type="AlphaFoldDB" id="A0A5B9R1J3"/>
<keyword evidence="1" id="KW-0812">Transmembrane</keyword>
<keyword evidence="1" id="KW-1133">Transmembrane helix</keyword>
<dbReference type="EMBL" id="CP042914">
    <property type="protein sequence ID" value="QEG40193.1"/>
    <property type="molecule type" value="Genomic_DNA"/>
</dbReference>
<reference evidence="2 3" key="1">
    <citation type="submission" date="2019-08" db="EMBL/GenBank/DDBJ databases">
        <title>Deep-cultivation of Planctomycetes and their phenomic and genomic characterization uncovers novel biology.</title>
        <authorList>
            <person name="Wiegand S."/>
            <person name="Jogler M."/>
            <person name="Boedeker C."/>
            <person name="Pinto D."/>
            <person name="Vollmers J."/>
            <person name="Rivas-Marin E."/>
            <person name="Kohn T."/>
            <person name="Peeters S.H."/>
            <person name="Heuer A."/>
            <person name="Rast P."/>
            <person name="Oberbeckmann S."/>
            <person name="Bunk B."/>
            <person name="Jeske O."/>
            <person name="Meyerdierks A."/>
            <person name="Storesund J.E."/>
            <person name="Kallscheuer N."/>
            <person name="Luecker S."/>
            <person name="Lage O.M."/>
            <person name="Pohl T."/>
            <person name="Merkel B.J."/>
            <person name="Hornburger P."/>
            <person name="Mueller R.-W."/>
            <person name="Bruemmer F."/>
            <person name="Labrenz M."/>
            <person name="Spormann A.M."/>
            <person name="Op den Camp H."/>
            <person name="Overmann J."/>
            <person name="Amann R."/>
            <person name="Jetten M.S.M."/>
            <person name="Mascher T."/>
            <person name="Medema M.H."/>
            <person name="Devos D.P."/>
            <person name="Kaster A.-K."/>
            <person name="Ovreas L."/>
            <person name="Rohde M."/>
            <person name="Galperin M.Y."/>
            <person name="Jogler C."/>
        </authorList>
    </citation>
    <scope>NUCLEOTIDE SEQUENCE [LARGE SCALE GENOMIC DNA]</scope>
    <source>
        <strain evidence="2 3">UC8</strain>
    </source>
</reference>
<evidence type="ECO:0000313" key="2">
    <source>
        <dbReference type="EMBL" id="QEG40193.1"/>
    </source>
</evidence>
<gene>
    <name evidence="2" type="ORF">UC8_21990</name>
</gene>
<dbReference type="KEGG" id="rul:UC8_21990"/>
<organism evidence="2 3">
    <name type="scientific">Roseimaritima ulvae</name>
    <dbReference type="NCBI Taxonomy" id="980254"/>
    <lineage>
        <taxon>Bacteria</taxon>
        <taxon>Pseudomonadati</taxon>
        <taxon>Planctomycetota</taxon>
        <taxon>Planctomycetia</taxon>
        <taxon>Pirellulales</taxon>
        <taxon>Pirellulaceae</taxon>
        <taxon>Roseimaritima</taxon>
    </lineage>
</organism>
<keyword evidence="3" id="KW-1185">Reference proteome</keyword>
<feature type="transmembrane region" description="Helical" evidence="1">
    <location>
        <begin position="59"/>
        <end position="78"/>
    </location>
</feature>